<sequence length="1318" mass="143351">MAHLYGAGADPPGGYGDGAQYGAAQPGAVLPSFPFDACTTLQTELLEEGHAPPAITSCGFDCGEELLWCGTEDGWITAMYAPTLARHVSVEAHAHAVTQIVPLACGALSLSASSVKFHTSGGIETLTCASCDGEQNALKALAYQHPHGRMAGKVYVGRAAPVIEQYDLTRGVLIKSTELKHACEKLNWGTQRGLLVAGQENGELSFRDTRNGLRQELMATAHGLGSVTGITGKGDLVVTCGTTTRAGQVVVDQFIKVFDVRYSARLLNQIQFPSGPVSVEFNHGYESPTLSVVGYTGAVQTLDVVNPAVIPYTYQIDTHGASIIGQAVSSTGELVAFNDDSGWVHVYASGEESYVNAESFPTAPVDEYALSQQEFQLPDDLTACGLTAEEINPAKGEFKSNSSLQGARVIETKKKGLPKMYARVECNRSALTAERRYEEFDFSTYNKTRLPGLTNDLANCYVNPVLQILHFVPELRSKVLAHTCEREFCLTCEMSFLSHMLSTCPPGLATQPLNFLRTLRQIREAAALGLIEGRDELEARAEHSPIRRVQAFLRFILEQLNKEELSRRQALGDVAPTGQTACESIFGTISKETLKCTQCAVTTAKETRNFQVDLQYPTVRDGQRPSFVDLLKRSLDVSQEMRAWCEGHKAYTRMKQNRLPLSLPTVLSVNLGMADLKDLHWWGVDSSAGPTADAFGGKLHERWLPHVIQISLDVDSKILEVKHALDPSQFTAAPNSTVYELTGLVAFSRNIDDEIKKGSDLRQTKSADISGHLVSFIKVRPPYVDVSGDFTASPKKPGSTPGVSPLGNAGAVKTTEVSESSTFAPTKAPITANPSTPSVSRTSAPGSVNEWLLFNDFVVSQVSKDEVTQLYGQLKIPCLCMYTKVEKPAPLPLPPSPITFELYKKVTHGMSVPRGVPFVPFSCVGEDTPGPGMLLGIDAEFVSLAPAIMAVRDDGTEYESVPARLGLARVSVVRGQGQQKLTPIIDDYIRAVEPVHDYLTRFSGLVPGDLDPATSPHFITQLKHAYLKLRYLIDAGCIFVGHGLKQDFKMINIVVPPDQVIDTVELFHFKRQRKLSLKFLATNLLGEEIQGETHDSIEDARTAIKLYETYLDLQARGEFESELLEIYRFGKKFGFKGETTNEETNPSDAGLMSAESWTNLQQDMSALGMSDDGGVSLQDFAQSRQSRFGIESHQRSAPPPIAMPFTPQMAPQMAPQMTPQMAPQMTPQMAPQMAPQMTPQMTPAQLSQMLGIGFGHAQPVRTGLHMGSNPVPMQQTVPMPPGAPPMPPMQMGAGVPRPMHAPPPPPFPPGPPGRQWGT</sequence>
<dbReference type="Gene3D" id="3.90.70.10">
    <property type="entry name" value="Cysteine proteinases"/>
    <property type="match status" value="1"/>
</dbReference>
<dbReference type="SMART" id="SM00479">
    <property type="entry name" value="EXOIII"/>
    <property type="match status" value="1"/>
</dbReference>
<feature type="region of interest" description="Disordered" evidence="1">
    <location>
        <begin position="1260"/>
        <end position="1318"/>
    </location>
</feature>
<dbReference type="KEGG" id="ota:OT_ostta01g00100"/>
<feature type="compositionally biased region" description="Pro residues" evidence="1">
    <location>
        <begin position="1278"/>
        <end position="1288"/>
    </location>
</feature>
<dbReference type="Gene3D" id="2.130.10.10">
    <property type="entry name" value="YVTN repeat-like/Quinoprotein amine dehydrogenase"/>
    <property type="match status" value="1"/>
</dbReference>
<evidence type="ECO:0000313" key="4">
    <source>
        <dbReference type="Proteomes" id="UP000009170"/>
    </source>
</evidence>
<organism evidence="3 4">
    <name type="scientific">Ostreococcus tauri</name>
    <name type="common">Marine green alga</name>
    <dbReference type="NCBI Taxonomy" id="70448"/>
    <lineage>
        <taxon>Eukaryota</taxon>
        <taxon>Viridiplantae</taxon>
        <taxon>Chlorophyta</taxon>
        <taxon>Mamiellophyceae</taxon>
        <taxon>Mamiellales</taxon>
        <taxon>Bathycoccaceae</taxon>
        <taxon>Ostreococcus</taxon>
    </lineage>
</organism>
<reference evidence="4" key="1">
    <citation type="journal article" date="2006" name="Proc. Natl. Acad. Sci. U.S.A.">
        <title>Genome analysis of the smallest free-living eukaryote Ostreococcus tauri unveils many unique features.</title>
        <authorList>
            <person name="Derelle E."/>
            <person name="Ferraz C."/>
            <person name="Rombauts S."/>
            <person name="Rouze P."/>
            <person name="Worden A.Z."/>
            <person name="Robbens S."/>
            <person name="Partensky F."/>
            <person name="Degroeve S."/>
            <person name="Echeynie S."/>
            <person name="Cooke R."/>
            <person name="Saeys Y."/>
            <person name="Wuyts J."/>
            <person name="Jabbari K."/>
            <person name="Bowler C."/>
            <person name="Panaud O."/>
            <person name="Piegu B."/>
            <person name="Ball S.G."/>
            <person name="Ral J.-P."/>
            <person name="Bouget F.-Y."/>
            <person name="Piganeau G."/>
            <person name="De Baets B."/>
            <person name="Picard A."/>
            <person name="Delseny M."/>
            <person name="Demaille J."/>
            <person name="Van de Peer Y."/>
            <person name="Moreau H."/>
        </authorList>
    </citation>
    <scope>NUCLEOTIDE SEQUENCE [LARGE SCALE GENOMIC DNA]</scope>
    <source>
        <strain evidence="4">OTTH 0595 / CCAP 157/2 / RCC745</strain>
    </source>
</reference>
<dbReference type="GO" id="GO:0000289">
    <property type="term" value="P:nuclear-transcribed mRNA poly(A) tail shortening"/>
    <property type="evidence" value="ECO:0007669"/>
    <property type="project" value="TreeGrafter"/>
</dbReference>
<dbReference type="Pfam" id="PF00929">
    <property type="entry name" value="RNase_T"/>
    <property type="match status" value="1"/>
</dbReference>
<protein>
    <submittedName>
        <fullName evidence="3">Exonuclease, RNase T/DNA polymerase III</fullName>
    </submittedName>
</protein>
<dbReference type="RefSeq" id="XP_022838114.1">
    <property type="nucleotide sequence ID" value="XM_022985209.1"/>
</dbReference>
<dbReference type="GO" id="GO:0004535">
    <property type="term" value="F:poly(A)-specific ribonuclease activity"/>
    <property type="evidence" value="ECO:0007669"/>
    <property type="project" value="TreeGrafter"/>
</dbReference>
<dbReference type="OrthoDB" id="16516at2759"/>
<dbReference type="SUPFAM" id="SSF53098">
    <property type="entry name" value="Ribonuclease H-like"/>
    <property type="match status" value="1"/>
</dbReference>
<keyword evidence="4" id="KW-1185">Reference proteome</keyword>
<keyword evidence="3" id="KW-0540">Nuclease</keyword>
<feature type="compositionally biased region" description="Pro residues" evidence="1">
    <location>
        <begin position="1299"/>
        <end position="1312"/>
    </location>
</feature>
<dbReference type="Pfam" id="PF20770">
    <property type="entry name" value="PAN2_N"/>
    <property type="match status" value="1"/>
</dbReference>
<dbReference type="GO" id="GO:0000932">
    <property type="term" value="C:P-body"/>
    <property type="evidence" value="ECO:0007669"/>
    <property type="project" value="TreeGrafter"/>
</dbReference>
<dbReference type="InterPro" id="IPR050785">
    <property type="entry name" value="PAN2-PAN3_catalytic_subunit"/>
</dbReference>
<reference evidence="3 4" key="2">
    <citation type="journal article" date="2014" name="BMC Genomics">
        <title>An improved genome of the model marine alga Ostreococcus tauri unfolds by assessing Illumina de novo assemblies.</title>
        <authorList>
            <person name="Blanc-Mathieu R."/>
            <person name="Verhelst B."/>
            <person name="Derelle E."/>
            <person name="Rombauts S."/>
            <person name="Bouget F.Y."/>
            <person name="Carre I."/>
            <person name="Chateau A."/>
            <person name="Eyre-Walker A."/>
            <person name="Grimsley N."/>
            <person name="Moreau H."/>
            <person name="Piegu B."/>
            <person name="Rivals E."/>
            <person name="Schackwitz W."/>
            <person name="Van de Peer Y."/>
            <person name="Piganeau G."/>
        </authorList>
    </citation>
    <scope>NUCLEOTIDE SEQUENCE [LARGE SCALE GENOMIC DNA]</scope>
    <source>
        <strain evidence="4">OTTH 0595 / CCAP 157/2 / RCC745</strain>
    </source>
</reference>
<feature type="compositionally biased region" description="Polar residues" evidence="1">
    <location>
        <begin position="832"/>
        <end position="842"/>
    </location>
</feature>
<dbReference type="Pfam" id="PF13423">
    <property type="entry name" value="UCH_1"/>
    <property type="match status" value="1"/>
</dbReference>
<dbReference type="PROSITE" id="PS50235">
    <property type="entry name" value="USP_3"/>
    <property type="match status" value="1"/>
</dbReference>
<feature type="region of interest" description="Disordered" evidence="1">
    <location>
        <begin position="818"/>
        <end position="842"/>
    </location>
</feature>
<proteinExistence type="predicted"/>
<dbReference type="GO" id="GO:0031251">
    <property type="term" value="C:PAN complex"/>
    <property type="evidence" value="ECO:0007669"/>
    <property type="project" value="TreeGrafter"/>
</dbReference>
<dbReference type="FunFam" id="3.30.420.10:FF:000175">
    <property type="entry name" value="RNA exonuclease 5"/>
    <property type="match status" value="1"/>
</dbReference>
<evidence type="ECO:0000313" key="3">
    <source>
        <dbReference type="EMBL" id="CEF96469.1"/>
    </source>
</evidence>
<dbReference type="InterPro" id="IPR038765">
    <property type="entry name" value="Papain-like_cys_pep_sf"/>
</dbReference>
<feature type="compositionally biased region" description="Low complexity" evidence="1">
    <location>
        <begin position="1289"/>
        <end position="1298"/>
    </location>
</feature>
<evidence type="ECO:0000256" key="1">
    <source>
        <dbReference type="SAM" id="MobiDB-lite"/>
    </source>
</evidence>
<dbReference type="PANTHER" id="PTHR15728:SF0">
    <property type="entry name" value="PAN2-PAN3 DEADENYLATION COMPLEX CATALYTIC SUBUNIT PAN2"/>
    <property type="match status" value="1"/>
</dbReference>
<dbReference type="InterPro" id="IPR012337">
    <property type="entry name" value="RNaseH-like_sf"/>
</dbReference>
<name>A0A090M395_OSTTA</name>
<dbReference type="STRING" id="70448.A0A090M395"/>
<dbReference type="InterPro" id="IPR036397">
    <property type="entry name" value="RNaseH_sf"/>
</dbReference>
<gene>
    <name evidence="3" type="ORF">OT_ostta01g00100</name>
</gene>
<dbReference type="InterPro" id="IPR015943">
    <property type="entry name" value="WD40/YVTN_repeat-like_dom_sf"/>
</dbReference>
<dbReference type="InterPro" id="IPR013520">
    <property type="entry name" value="Ribonucl_H"/>
</dbReference>
<dbReference type="Proteomes" id="UP000009170">
    <property type="component" value="Unassembled WGS sequence"/>
</dbReference>
<evidence type="ECO:0000259" key="2">
    <source>
        <dbReference type="PROSITE" id="PS50235"/>
    </source>
</evidence>
<dbReference type="InterPro" id="IPR028889">
    <property type="entry name" value="USP"/>
</dbReference>
<dbReference type="InParanoid" id="A0A090M395"/>
<dbReference type="EMBL" id="CAID01000001">
    <property type="protein sequence ID" value="CEF96469.1"/>
    <property type="molecule type" value="Genomic_DNA"/>
</dbReference>
<keyword evidence="3" id="KW-0378">Hydrolase</keyword>
<dbReference type="InterPro" id="IPR048841">
    <property type="entry name" value="PAN2_N"/>
</dbReference>
<keyword evidence="3" id="KW-0269">Exonuclease</keyword>
<dbReference type="InterPro" id="IPR036322">
    <property type="entry name" value="WD40_repeat_dom_sf"/>
</dbReference>
<dbReference type="GO" id="GO:0003676">
    <property type="term" value="F:nucleic acid binding"/>
    <property type="evidence" value="ECO:0007669"/>
    <property type="project" value="InterPro"/>
</dbReference>
<dbReference type="InterPro" id="IPR028881">
    <property type="entry name" value="PAN2_UCH_dom"/>
</dbReference>
<dbReference type="Gene3D" id="3.30.420.10">
    <property type="entry name" value="Ribonuclease H-like superfamily/Ribonuclease H"/>
    <property type="match status" value="1"/>
</dbReference>
<dbReference type="SUPFAM" id="SSF54001">
    <property type="entry name" value="Cysteine proteinases"/>
    <property type="match status" value="1"/>
</dbReference>
<dbReference type="CDD" id="cd06143">
    <property type="entry name" value="PAN2_exo"/>
    <property type="match status" value="1"/>
</dbReference>
<comment type="caution">
    <text evidence="3">The sequence shown here is derived from an EMBL/GenBank/DDBJ whole genome shotgun (WGS) entry which is preliminary data.</text>
</comment>
<dbReference type="GeneID" id="9832453"/>
<dbReference type="PANTHER" id="PTHR15728">
    <property type="entry name" value="DEADENYLATION COMPLEX CATALYTIC SUBUNIT PAN2"/>
    <property type="match status" value="1"/>
</dbReference>
<feature type="domain" description="USP" evidence="2">
    <location>
        <begin position="451"/>
        <end position="885"/>
    </location>
</feature>
<accession>A0A090M395</accession>
<dbReference type="SUPFAM" id="SSF50978">
    <property type="entry name" value="WD40 repeat-like"/>
    <property type="match status" value="1"/>
</dbReference>